<dbReference type="VEuPathDB" id="VectorBase:SCAU008497"/>
<evidence type="ECO:0000256" key="1">
    <source>
        <dbReference type="ARBA" id="ARBA00005032"/>
    </source>
</evidence>
<dbReference type="Pfam" id="PF00899">
    <property type="entry name" value="ThiF"/>
    <property type="match status" value="1"/>
</dbReference>
<evidence type="ECO:0000259" key="6">
    <source>
        <dbReference type="Pfam" id="PF00899"/>
    </source>
</evidence>
<dbReference type="InterPro" id="IPR035985">
    <property type="entry name" value="Ubiquitin-activating_enz"/>
</dbReference>
<dbReference type="UniPathway" id="UPA00885"/>
<evidence type="ECO:0000256" key="5">
    <source>
        <dbReference type="PIRNR" id="PIRNR039099"/>
    </source>
</evidence>
<dbReference type="PIRSF" id="PIRSF039099">
    <property type="entry name" value="APP-BP1"/>
    <property type="match status" value="1"/>
</dbReference>
<dbReference type="PANTHER" id="PTHR10953">
    <property type="entry name" value="UBIQUITIN-ACTIVATING ENZYME E1"/>
    <property type="match status" value="1"/>
</dbReference>
<organism evidence="7 8">
    <name type="scientific">Stomoxys calcitrans</name>
    <name type="common">Stable fly</name>
    <name type="synonym">Conops calcitrans</name>
    <dbReference type="NCBI Taxonomy" id="35570"/>
    <lineage>
        <taxon>Eukaryota</taxon>
        <taxon>Metazoa</taxon>
        <taxon>Ecdysozoa</taxon>
        <taxon>Arthropoda</taxon>
        <taxon>Hexapoda</taxon>
        <taxon>Insecta</taxon>
        <taxon>Pterygota</taxon>
        <taxon>Neoptera</taxon>
        <taxon>Endopterygota</taxon>
        <taxon>Diptera</taxon>
        <taxon>Brachycera</taxon>
        <taxon>Muscomorpha</taxon>
        <taxon>Muscoidea</taxon>
        <taxon>Muscidae</taxon>
        <taxon>Stomoxys</taxon>
    </lineage>
</organism>
<dbReference type="OrthoDB" id="1708823at2759"/>
<evidence type="ECO:0000313" key="8">
    <source>
        <dbReference type="Proteomes" id="UP000095300"/>
    </source>
</evidence>
<gene>
    <name evidence="7" type="primary">106092690</name>
</gene>
<dbReference type="AlphaFoldDB" id="A0A1I8PJ26"/>
<reference evidence="7" key="1">
    <citation type="submission" date="2020-05" db="UniProtKB">
        <authorList>
            <consortium name="EnsemblMetazoa"/>
        </authorList>
    </citation>
    <scope>IDENTIFICATION</scope>
    <source>
        <strain evidence="7">USDA</strain>
    </source>
</reference>
<dbReference type="InterPro" id="IPR045886">
    <property type="entry name" value="ThiF/MoeB/HesA"/>
</dbReference>
<dbReference type="EnsemblMetazoa" id="SCAU008497-RA">
    <property type="protein sequence ID" value="SCAU008497-PA"/>
    <property type="gene ID" value="SCAU008497"/>
</dbReference>
<evidence type="ECO:0000256" key="2">
    <source>
        <dbReference type="ARBA" id="ARBA00006868"/>
    </source>
</evidence>
<dbReference type="CDD" id="cd01493">
    <property type="entry name" value="APPBP1_RUB"/>
    <property type="match status" value="1"/>
</dbReference>
<dbReference type="GO" id="GO:0019781">
    <property type="term" value="F:NEDD8 activating enzyme activity"/>
    <property type="evidence" value="ECO:0007669"/>
    <property type="project" value="UniProtKB-UniRule"/>
</dbReference>
<evidence type="ECO:0000313" key="7">
    <source>
        <dbReference type="EnsemblMetazoa" id="SCAU008497-PA"/>
    </source>
</evidence>
<evidence type="ECO:0000256" key="3">
    <source>
        <dbReference type="ARBA" id="ARBA00015407"/>
    </source>
</evidence>
<dbReference type="PANTHER" id="PTHR10953:SF29">
    <property type="entry name" value="NEDD8-ACTIVATING ENZYME E1 REGULATORY SUBUNIT"/>
    <property type="match status" value="1"/>
</dbReference>
<sequence>MSSPAPKSPEQSDKNKKYDRQIRLWGEHGQTLLEGAKICLVNANALGCEILKGLVLPGIGVFTIVDGSVVSEEDLGVNFFLEPSNLGQSKASACMTLLQELNPDVNGDCVEDSVDYLLSNRPAFFNDFDVVIASNLSEDSLLKLSNYLWEANIPLIYCRSLGFFGSIRLQIKEHCIIESHPDNPQYDLRLEQPFPSLKKHFDTTLITNKVPWLLVLNKYLEQWKQENSGRIPSNYKEKTQLRETIRRAMTNDEENFEEAIKSVNTAFGGGKVTADLKSIFEDEACTNLNKQSKPFWIMAKALKEFVHNENDGMLPLPGVLPDMTADTESYINLQNIYRHQAIQDADSVYRRSQAILKELGLSAESISEKAVRLFCKEAAGVTVIRGSKIADEYERNNRFLNVIDVEVQGTLIEHYIALRAYERFLTECGNIPGDCYVESDTARLKTVAYKMLADWGVTQASLSDDMVHQICHYGGAEVHTISAFIAGIAAQEVIKIVTKQFKPVDNTFIYNGITSETISLKL</sequence>
<dbReference type="SUPFAM" id="SSF69572">
    <property type="entry name" value="Activating enzymes of the ubiquitin-like proteins"/>
    <property type="match status" value="1"/>
</dbReference>
<dbReference type="GO" id="GO:0005737">
    <property type="term" value="C:cytoplasm"/>
    <property type="evidence" value="ECO:0007669"/>
    <property type="project" value="TreeGrafter"/>
</dbReference>
<dbReference type="FunFam" id="3.40.50.720:FF:000475">
    <property type="entry name" value="NEDD8-activating enzyme E1 regulatory subunit"/>
    <property type="match status" value="1"/>
</dbReference>
<comment type="similarity">
    <text evidence="2 5">Belongs to the ubiquitin-activating E1 family. ULA1 subfamily.</text>
</comment>
<dbReference type="STRING" id="35570.A0A1I8PJ26"/>
<dbReference type="KEGG" id="scac:106092690"/>
<feature type="domain" description="THIF-type NAD/FAD binding fold" evidence="6">
    <location>
        <begin position="18"/>
        <end position="516"/>
    </location>
</feature>
<protein>
    <recommendedName>
        <fullName evidence="3 5">NEDD8-activating enzyme E1 regulatory subunit</fullName>
    </recommendedName>
</protein>
<keyword evidence="8" id="KW-1185">Reference proteome</keyword>
<dbReference type="Gene3D" id="3.40.50.720">
    <property type="entry name" value="NAD(P)-binding Rossmann-like Domain"/>
    <property type="match status" value="2"/>
</dbReference>
<dbReference type="InterPro" id="IPR030667">
    <property type="entry name" value="APP-BP1"/>
</dbReference>
<dbReference type="InterPro" id="IPR000594">
    <property type="entry name" value="ThiF_NAD_FAD-bd"/>
</dbReference>
<dbReference type="Proteomes" id="UP000095300">
    <property type="component" value="Unassembled WGS sequence"/>
</dbReference>
<dbReference type="GO" id="GO:0045116">
    <property type="term" value="P:protein neddylation"/>
    <property type="evidence" value="ECO:0007669"/>
    <property type="project" value="UniProtKB-UniRule"/>
</dbReference>
<proteinExistence type="inferred from homology"/>
<name>A0A1I8PJ26_STOCA</name>
<evidence type="ECO:0000256" key="4">
    <source>
        <dbReference type="ARBA" id="ARBA00022786"/>
    </source>
</evidence>
<keyword evidence="4 5" id="KW-0833">Ubl conjugation pathway</keyword>
<accession>A0A1I8PJ26</accession>
<comment type="pathway">
    <text evidence="1 5">Protein modification; protein neddylation.</text>
</comment>